<feature type="transmembrane region" description="Helical" evidence="1">
    <location>
        <begin position="279"/>
        <end position="297"/>
    </location>
</feature>
<feature type="transmembrane region" description="Helical" evidence="1">
    <location>
        <begin position="335"/>
        <end position="356"/>
    </location>
</feature>
<feature type="transmembrane region" description="Helical" evidence="1">
    <location>
        <begin position="91"/>
        <end position="110"/>
    </location>
</feature>
<accession>A0ABT8A2H6</accession>
<dbReference type="Proteomes" id="UP001529369">
    <property type="component" value="Unassembled WGS sequence"/>
</dbReference>
<feature type="transmembrane region" description="Helical" evidence="1">
    <location>
        <begin position="172"/>
        <end position="201"/>
    </location>
</feature>
<organism evidence="2 3">
    <name type="scientific">Paeniroseomonas aquatica</name>
    <dbReference type="NCBI Taxonomy" id="373043"/>
    <lineage>
        <taxon>Bacteria</taxon>
        <taxon>Pseudomonadati</taxon>
        <taxon>Pseudomonadota</taxon>
        <taxon>Alphaproteobacteria</taxon>
        <taxon>Acetobacterales</taxon>
        <taxon>Acetobacteraceae</taxon>
        <taxon>Paeniroseomonas</taxon>
    </lineage>
</organism>
<proteinExistence type="predicted"/>
<dbReference type="EMBL" id="JAUFPN010000052">
    <property type="protein sequence ID" value="MDN3563935.1"/>
    <property type="molecule type" value="Genomic_DNA"/>
</dbReference>
<keyword evidence="1" id="KW-0812">Transmembrane</keyword>
<keyword evidence="3" id="KW-1185">Reference proteome</keyword>
<feature type="transmembrane region" description="Helical" evidence="1">
    <location>
        <begin position="117"/>
        <end position="135"/>
    </location>
</feature>
<gene>
    <name evidence="2" type="ORF">QWZ14_06030</name>
</gene>
<evidence type="ECO:0000313" key="3">
    <source>
        <dbReference type="Proteomes" id="UP001529369"/>
    </source>
</evidence>
<dbReference type="RefSeq" id="WP_290315728.1">
    <property type="nucleotide sequence ID" value="NZ_JAUFPN010000052.1"/>
</dbReference>
<feature type="transmembrane region" description="Helical" evidence="1">
    <location>
        <begin position="213"/>
        <end position="234"/>
    </location>
</feature>
<keyword evidence="1" id="KW-0472">Membrane</keyword>
<feature type="transmembrane region" description="Helical" evidence="1">
    <location>
        <begin position="141"/>
        <end position="160"/>
    </location>
</feature>
<name>A0ABT8A2H6_9PROT</name>
<reference evidence="3" key="1">
    <citation type="journal article" date="2019" name="Int. J. Syst. Evol. Microbiol.">
        <title>The Global Catalogue of Microorganisms (GCM) 10K type strain sequencing project: providing services to taxonomists for standard genome sequencing and annotation.</title>
        <authorList>
            <consortium name="The Broad Institute Genomics Platform"/>
            <consortium name="The Broad Institute Genome Sequencing Center for Infectious Disease"/>
            <person name="Wu L."/>
            <person name="Ma J."/>
        </authorList>
    </citation>
    <scope>NUCLEOTIDE SEQUENCE [LARGE SCALE GENOMIC DNA]</scope>
    <source>
        <strain evidence="3">CECT 7131</strain>
    </source>
</reference>
<feature type="transmembrane region" description="Helical" evidence="1">
    <location>
        <begin position="309"/>
        <end position="329"/>
    </location>
</feature>
<sequence length="512" mass="54872">MTLLLCATVLIAAAVLRSTEYDENYSVFVTGGTARPEWPEASFVPNDVRDYFLVHATFNEIIDNLLKTDVHPPLYFLALGSWRHLAGNGLFSLRMLSVIFGISAVFVWMLTAWRVGLSPLMVGLLISFSYGFGYTGHIARGFALAHLLIAVTVFAVVEVVRSGVTAPRSSLAWAAIAGLASGLATMTNYLAVFPAAAVLAWVFFAAVSWKRHLWIVFTAGIPFCMTMIISLYFFVVQKDSRTGQFEPFSPFSMLARLAQFNMANLFGGLPLYVEGAARTAVGGSLAVLLLVVVAAAAYRWRQLGQTRWLWLSGALAPSAGLVGLGIAFGNSPVELRYVAFAAPFAAMLIASAATAWGRLAPVATAAVLGLVLTVQFAGTLGMQLHSATQQPFRLAIAAASPYLGDSSVLLVPFGNDGVGITGSVLREISPAQSVLTMSNTNAQSVPLRASAYKMAVMFGVSDRDGREQINVASAALRGHPSWCSSGIVWHDFRGGYIEVFDHVLPQTSCPVR</sequence>
<keyword evidence="1" id="KW-1133">Transmembrane helix</keyword>
<comment type="caution">
    <text evidence="2">The sequence shown here is derived from an EMBL/GenBank/DDBJ whole genome shotgun (WGS) entry which is preliminary data.</text>
</comment>
<evidence type="ECO:0000256" key="1">
    <source>
        <dbReference type="SAM" id="Phobius"/>
    </source>
</evidence>
<evidence type="ECO:0008006" key="4">
    <source>
        <dbReference type="Google" id="ProtNLM"/>
    </source>
</evidence>
<evidence type="ECO:0000313" key="2">
    <source>
        <dbReference type="EMBL" id="MDN3563935.1"/>
    </source>
</evidence>
<protein>
    <recommendedName>
        <fullName evidence="4">Glycosyltransferase RgtA/B/C/D-like domain-containing protein</fullName>
    </recommendedName>
</protein>
<feature type="transmembrane region" description="Helical" evidence="1">
    <location>
        <begin position="254"/>
        <end position="273"/>
    </location>
</feature>
<feature type="transmembrane region" description="Helical" evidence="1">
    <location>
        <begin position="363"/>
        <end position="384"/>
    </location>
</feature>